<evidence type="ECO:0000256" key="11">
    <source>
        <dbReference type="ARBA" id="ARBA00023136"/>
    </source>
</evidence>
<evidence type="ECO:0000256" key="5">
    <source>
        <dbReference type="ARBA" id="ARBA00022617"/>
    </source>
</evidence>
<dbReference type="RefSeq" id="WP_183195319.1">
    <property type="nucleotide sequence ID" value="NZ_JACIDA010000001.1"/>
</dbReference>
<feature type="transmembrane region" description="Helical" evidence="13">
    <location>
        <begin position="161"/>
        <end position="180"/>
    </location>
</feature>
<evidence type="ECO:0000313" key="15">
    <source>
        <dbReference type="EMBL" id="MBB3871065.1"/>
    </source>
</evidence>
<keyword evidence="8" id="KW-0249">Electron transport</keyword>
<comment type="cofactor">
    <cofactor evidence="1">
        <name>heme b</name>
        <dbReference type="ChEBI" id="CHEBI:60344"/>
    </cofactor>
</comment>
<dbReference type="InterPro" id="IPR016174">
    <property type="entry name" value="Di-haem_cyt_TM"/>
</dbReference>
<dbReference type="GO" id="GO:0009055">
    <property type="term" value="F:electron transfer activity"/>
    <property type="evidence" value="ECO:0007669"/>
    <property type="project" value="InterPro"/>
</dbReference>
<dbReference type="SMART" id="SM00867">
    <property type="entry name" value="YceI"/>
    <property type="match status" value="1"/>
</dbReference>
<keyword evidence="11 13" id="KW-0472">Membrane</keyword>
<organism evidence="15 16">
    <name type="scientific">Brevundimonas mediterranea</name>
    <dbReference type="NCBI Taxonomy" id="74329"/>
    <lineage>
        <taxon>Bacteria</taxon>
        <taxon>Pseudomonadati</taxon>
        <taxon>Pseudomonadota</taxon>
        <taxon>Alphaproteobacteria</taxon>
        <taxon>Caulobacterales</taxon>
        <taxon>Caulobacteraceae</taxon>
        <taxon>Brevundimonas</taxon>
    </lineage>
</organism>
<feature type="transmembrane region" description="Helical" evidence="13">
    <location>
        <begin position="130"/>
        <end position="149"/>
    </location>
</feature>
<evidence type="ECO:0000313" key="16">
    <source>
        <dbReference type="Proteomes" id="UP000532936"/>
    </source>
</evidence>
<keyword evidence="6 13" id="KW-0812">Transmembrane</keyword>
<evidence type="ECO:0000256" key="8">
    <source>
        <dbReference type="ARBA" id="ARBA00022982"/>
    </source>
</evidence>
<dbReference type="GO" id="GO:0022904">
    <property type="term" value="P:respiratory electron transport chain"/>
    <property type="evidence" value="ECO:0007669"/>
    <property type="project" value="InterPro"/>
</dbReference>
<dbReference type="Proteomes" id="UP000532936">
    <property type="component" value="Unassembled WGS sequence"/>
</dbReference>
<evidence type="ECO:0000256" key="7">
    <source>
        <dbReference type="ARBA" id="ARBA00022723"/>
    </source>
</evidence>
<dbReference type="AlphaFoldDB" id="A0A7W6A3T6"/>
<evidence type="ECO:0000256" key="1">
    <source>
        <dbReference type="ARBA" id="ARBA00001970"/>
    </source>
</evidence>
<accession>A0A7W6A3T6</accession>
<proteinExistence type="inferred from homology"/>
<keyword evidence="7" id="KW-0479">Metal-binding</keyword>
<keyword evidence="10" id="KW-0408">Iron</keyword>
<evidence type="ECO:0000256" key="10">
    <source>
        <dbReference type="ARBA" id="ARBA00023004"/>
    </source>
</evidence>
<dbReference type="InterPro" id="IPR052168">
    <property type="entry name" value="Cytochrome_b561_oxidase"/>
</dbReference>
<feature type="transmembrane region" description="Helical" evidence="13">
    <location>
        <begin position="89"/>
        <end position="110"/>
    </location>
</feature>
<comment type="similarity">
    <text evidence="12">Belongs to the cytochrome b561 family.</text>
</comment>
<reference evidence="15 16" key="1">
    <citation type="submission" date="2020-08" db="EMBL/GenBank/DDBJ databases">
        <title>Genomic Encyclopedia of Type Strains, Phase IV (KMG-IV): sequencing the most valuable type-strain genomes for metagenomic binning, comparative biology and taxonomic classification.</title>
        <authorList>
            <person name="Goeker M."/>
        </authorList>
    </citation>
    <scope>NUCLEOTIDE SEQUENCE [LARGE SCALE GENOMIC DNA]</scope>
    <source>
        <strain evidence="15 16">DSM 14878</strain>
    </source>
</reference>
<comment type="subcellular location">
    <subcellularLocation>
        <location evidence="2">Cell membrane</location>
        <topology evidence="2">Multi-pass membrane protein</topology>
    </subcellularLocation>
</comment>
<dbReference type="GO" id="GO:0020037">
    <property type="term" value="F:heme binding"/>
    <property type="evidence" value="ECO:0007669"/>
    <property type="project" value="TreeGrafter"/>
</dbReference>
<sequence length="441" mass="46807">MNAAHRYSAVAITLHWVIAVCILSMIPMGWWMTAAIEQPDSQALAYRVFQIHKSIGFLILALTVVRIAWRLTHRGPALPPGMKRWEAFAAHTTHVAFYTLMLALPLTGWLYVSAGWAVSQDRALEVATSWFGLFPIPHLPGVAELAAGVKRALAFQAMGAHAAMAWGAVVLVALHVGAALKHQFVDRDGVLAHMVPFLKPGLKAGHEPAFSAPSSPWVERGVGVALIAVVAVAGAVAARPYAMPGLEMTRTEAPAPVSAPASGPVSAEAPVTPGTAAGWTIDSAASSIAFGGTHAGAAFKGRFERWEGQVWFDPADLAGSKAVITVQTASARTGDPTQEGSLQGAEWFDPSRYPTARFETTGFRALGGDRYEATGRLRIKTTTVPVVLPFTFRETGGVAAVDGRLELDRTALDMGMESDATGDWVSKMIGVQIKVSARRAG</sequence>
<dbReference type="PANTHER" id="PTHR30529:SF1">
    <property type="entry name" value="CYTOCHROME B561 HOMOLOG 2"/>
    <property type="match status" value="1"/>
</dbReference>
<feature type="domain" description="Lipid/polyisoprenoid-binding YceI-like" evidence="14">
    <location>
        <begin position="278"/>
        <end position="438"/>
    </location>
</feature>
<dbReference type="PANTHER" id="PTHR30529">
    <property type="entry name" value="CYTOCHROME B561"/>
    <property type="match status" value="1"/>
</dbReference>
<evidence type="ECO:0000259" key="14">
    <source>
        <dbReference type="SMART" id="SM00867"/>
    </source>
</evidence>
<keyword evidence="9 13" id="KW-1133">Transmembrane helix</keyword>
<feature type="transmembrane region" description="Helical" evidence="13">
    <location>
        <begin position="7"/>
        <end position="31"/>
    </location>
</feature>
<keyword evidence="5" id="KW-0349">Heme</keyword>
<dbReference type="Pfam" id="PF01292">
    <property type="entry name" value="Ni_hydr_CYTB"/>
    <property type="match status" value="1"/>
</dbReference>
<keyword evidence="4" id="KW-1003">Cell membrane</keyword>
<evidence type="ECO:0000256" key="13">
    <source>
        <dbReference type="SAM" id="Phobius"/>
    </source>
</evidence>
<dbReference type="GO" id="GO:0005886">
    <property type="term" value="C:plasma membrane"/>
    <property type="evidence" value="ECO:0007669"/>
    <property type="project" value="UniProtKB-SubCell"/>
</dbReference>
<dbReference type="EMBL" id="JACIDA010000001">
    <property type="protein sequence ID" value="MBB3871065.1"/>
    <property type="molecule type" value="Genomic_DNA"/>
</dbReference>
<evidence type="ECO:0000256" key="6">
    <source>
        <dbReference type="ARBA" id="ARBA00022692"/>
    </source>
</evidence>
<name>A0A7W6A3T6_9CAUL</name>
<evidence type="ECO:0000256" key="4">
    <source>
        <dbReference type="ARBA" id="ARBA00022475"/>
    </source>
</evidence>
<feature type="transmembrane region" description="Helical" evidence="13">
    <location>
        <begin position="222"/>
        <end position="242"/>
    </location>
</feature>
<dbReference type="InterPro" id="IPR036761">
    <property type="entry name" value="TTHA0802/YceI-like_sf"/>
</dbReference>
<dbReference type="GO" id="GO:0046872">
    <property type="term" value="F:metal ion binding"/>
    <property type="evidence" value="ECO:0007669"/>
    <property type="project" value="UniProtKB-KW"/>
</dbReference>
<protein>
    <submittedName>
        <fullName evidence="15">Cytochrome b561</fullName>
    </submittedName>
</protein>
<evidence type="ECO:0000256" key="12">
    <source>
        <dbReference type="ARBA" id="ARBA00037975"/>
    </source>
</evidence>
<gene>
    <name evidence="15" type="ORF">GGR11_000579</name>
</gene>
<dbReference type="InterPro" id="IPR011577">
    <property type="entry name" value="Cyt_b561_bac/Ni-Hgenase"/>
</dbReference>
<comment type="caution">
    <text evidence="15">The sequence shown here is derived from an EMBL/GenBank/DDBJ whole genome shotgun (WGS) entry which is preliminary data.</text>
</comment>
<feature type="transmembrane region" description="Helical" evidence="13">
    <location>
        <begin position="51"/>
        <end position="69"/>
    </location>
</feature>
<keyword evidence="3" id="KW-0813">Transport</keyword>
<dbReference type="Pfam" id="PF04264">
    <property type="entry name" value="YceI"/>
    <property type="match status" value="1"/>
</dbReference>
<evidence type="ECO:0000256" key="3">
    <source>
        <dbReference type="ARBA" id="ARBA00022448"/>
    </source>
</evidence>
<dbReference type="SUPFAM" id="SSF81342">
    <property type="entry name" value="Transmembrane di-heme cytochromes"/>
    <property type="match status" value="1"/>
</dbReference>
<dbReference type="SUPFAM" id="SSF101874">
    <property type="entry name" value="YceI-like"/>
    <property type="match status" value="1"/>
</dbReference>
<dbReference type="Gene3D" id="2.40.128.110">
    <property type="entry name" value="Lipid/polyisoprenoid-binding, YceI-like"/>
    <property type="match status" value="1"/>
</dbReference>
<evidence type="ECO:0000256" key="9">
    <source>
        <dbReference type="ARBA" id="ARBA00022989"/>
    </source>
</evidence>
<dbReference type="InterPro" id="IPR007372">
    <property type="entry name" value="Lipid/polyisoprenoid-bd_YceI"/>
</dbReference>
<evidence type="ECO:0000256" key="2">
    <source>
        <dbReference type="ARBA" id="ARBA00004651"/>
    </source>
</evidence>